<evidence type="ECO:0008006" key="3">
    <source>
        <dbReference type="Google" id="ProtNLM"/>
    </source>
</evidence>
<comment type="caution">
    <text evidence="1">The sequence shown here is derived from an EMBL/GenBank/DDBJ whole genome shotgun (WGS) entry which is preliminary data.</text>
</comment>
<organism evidence="1 2">
    <name type="scientific">Pseudaeromonas paramecii</name>
    <dbReference type="NCBI Taxonomy" id="2138166"/>
    <lineage>
        <taxon>Bacteria</taxon>
        <taxon>Pseudomonadati</taxon>
        <taxon>Pseudomonadota</taxon>
        <taxon>Gammaproteobacteria</taxon>
        <taxon>Aeromonadales</taxon>
        <taxon>Aeromonadaceae</taxon>
        <taxon>Pseudaeromonas</taxon>
    </lineage>
</organism>
<reference evidence="2" key="1">
    <citation type="journal article" date="2019" name="Int. J. Syst. Evol. Microbiol.">
        <title>The Global Catalogue of Microorganisms (GCM) 10K type strain sequencing project: providing services to taxonomists for standard genome sequencing and annotation.</title>
        <authorList>
            <consortium name="The Broad Institute Genomics Platform"/>
            <consortium name="The Broad Institute Genome Sequencing Center for Infectious Disease"/>
            <person name="Wu L."/>
            <person name="Ma J."/>
        </authorList>
    </citation>
    <scope>NUCLEOTIDE SEQUENCE [LARGE SCALE GENOMIC DNA]</scope>
    <source>
        <strain evidence="2">JCM 32226</strain>
    </source>
</reference>
<protein>
    <recommendedName>
        <fullName evidence="3">Bacterial toxin YdaT domain-containing protein</fullName>
    </recommendedName>
</protein>
<evidence type="ECO:0000313" key="1">
    <source>
        <dbReference type="EMBL" id="GAA4493368.1"/>
    </source>
</evidence>
<dbReference type="Proteomes" id="UP001501321">
    <property type="component" value="Unassembled WGS sequence"/>
</dbReference>
<dbReference type="RefSeq" id="WP_345009438.1">
    <property type="nucleotide sequence ID" value="NZ_BAABFC010000001.1"/>
</dbReference>
<sequence length="208" mass="22684">MPAIDVIGTKRGFRPQSTAFILEAALSEWQRVDHRSFQACIQNVRELYHANHWDAVLDIDWPSHEDPAEQMKLGAQKVRRWLRLEHKIPGDMWCDLIRLIAGAMPTSVRMGLVNGLFGHTGGVFIEDKPASAEVGHVRAASDMAKESGEAIAAALNLSGNPSLDELLVAKKELLESRQSNDRLIGSIDSLIALKQSGSAAVPGEGDQG</sequence>
<dbReference type="EMBL" id="BAABFC010000001">
    <property type="protein sequence ID" value="GAA4493368.1"/>
    <property type="molecule type" value="Genomic_DNA"/>
</dbReference>
<proteinExistence type="predicted"/>
<gene>
    <name evidence="1" type="ORF">GCM10023095_03480</name>
</gene>
<accession>A0ABP8PWZ0</accession>
<evidence type="ECO:0000313" key="2">
    <source>
        <dbReference type="Proteomes" id="UP001501321"/>
    </source>
</evidence>
<keyword evidence="2" id="KW-1185">Reference proteome</keyword>
<name>A0ABP8PWZ0_9GAMM</name>